<evidence type="ECO:0000256" key="2">
    <source>
        <dbReference type="ARBA" id="ARBA00006962"/>
    </source>
</evidence>
<evidence type="ECO:0000313" key="7">
    <source>
        <dbReference type="EMBL" id="TCL37198.1"/>
    </source>
</evidence>
<comment type="similarity">
    <text evidence="2">Belongs to the glycosyltransferase 28 family.</text>
</comment>
<reference evidence="7 8" key="1">
    <citation type="submission" date="2019-03" db="EMBL/GenBank/DDBJ databases">
        <title>Genomic Encyclopedia of Type Strains, Phase IV (KMG-IV): sequencing the most valuable type-strain genomes for metagenomic binning, comparative biology and taxonomic classification.</title>
        <authorList>
            <person name="Goeker M."/>
        </authorList>
    </citation>
    <scope>NUCLEOTIDE SEQUENCE [LARGE SCALE GENOMIC DNA]</scope>
    <source>
        <strain evidence="7 8">DSM 15969</strain>
    </source>
</reference>
<protein>
    <submittedName>
        <fullName evidence="7">Processive 1,2-diacylglycerol beta-glucosyltransferase</fullName>
    </submittedName>
</protein>
<evidence type="ECO:0000259" key="6">
    <source>
        <dbReference type="Pfam" id="PF06925"/>
    </source>
</evidence>
<dbReference type="Proteomes" id="UP000295063">
    <property type="component" value="Unassembled WGS sequence"/>
</dbReference>
<evidence type="ECO:0000313" key="8">
    <source>
        <dbReference type="Proteomes" id="UP000295063"/>
    </source>
</evidence>
<dbReference type="AlphaFoldDB" id="A0A4R1PX61"/>
<gene>
    <name evidence="7" type="ORF">EV210_10664</name>
</gene>
<comment type="caution">
    <text evidence="7">The sequence shown here is derived from an EMBL/GenBank/DDBJ whole genome shotgun (WGS) entry which is preliminary data.</text>
</comment>
<dbReference type="SUPFAM" id="SSF53756">
    <property type="entry name" value="UDP-Glycosyltransferase/glycogen phosphorylase"/>
    <property type="match status" value="1"/>
</dbReference>
<dbReference type="PANTHER" id="PTHR43025:SF3">
    <property type="entry name" value="MONOGALACTOSYLDIACYLGLYCEROL SYNTHASE 1, CHLOROPLASTIC"/>
    <property type="match status" value="1"/>
</dbReference>
<dbReference type="GO" id="GO:0016020">
    <property type="term" value="C:membrane"/>
    <property type="evidence" value="ECO:0007669"/>
    <property type="project" value="UniProtKB-SubCell"/>
</dbReference>
<dbReference type="InterPro" id="IPR007235">
    <property type="entry name" value="Glyco_trans_28_C"/>
</dbReference>
<dbReference type="InterPro" id="IPR009695">
    <property type="entry name" value="Diacylglyc_glucosyltr_N"/>
</dbReference>
<proteinExistence type="inferred from homology"/>
<comment type="subcellular location">
    <subcellularLocation>
        <location evidence="1">Membrane</location>
    </subcellularLocation>
</comment>
<dbReference type="PANTHER" id="PTHR43025">
    <property type="entry name" value="MONOGALACTOSYLDIACYLGLYCEROL SYNTHASE"/>
    <property type="match status" value="1"/>
</dbReference>
<dbReference type="Pfam" id="PF04101">
    <property type="entry name" value="Glyco_tran_28_C"/>
    <property type="match status" value="1"/>
</dbReference>
<sequence length="389" mass="43513">MQDVEKMKKTILILSASFGTGHDQAAKAIQEKLAEQAWVKKAIVIDFFGAKSSRFSSLVKNTYLHMLQHYPDFYDFLYHFVQSPHSALITQKVSASYLKRQLRMLLAIHQPDLLVFTHPFPCSAAAHLRKTGYLNIPIVAQLTDFSVHRFWVYNEVDEYCIATEAMRQELLAQSIPSCRLTVTGIPITAKFGNKMDPANLKMELGLTESFPILLIMGGGLGLGAIPEIVREIAKLPIPVNLIITAGHNYRLTEEIAALLIRHPTIVLPYTDRIPELMAAADLLITKPGGLTCAEAMAMELPIIFFRPLPGQEEDNALYLVSQGVARWVHYRQPLSDVIHSMLNSPAHLVDIRCNLRQLKRPKAAAAVCSVIKRQLFDKPLGYGKESCKT</sequence>
<dbReference type="Pfam" id="PF06925">
    <property type="entry name" value="MGDG_synth"/>
    <property type="match status" value="1"/>
</dbReference>
<feature type="domain" description="Diacylglycerol glucosyltransferase N-terminal" evidence="6">
    <location>
        <begin position="22"/>
        <end position="187"/>
    </location>
</feature>
<dbReference type="EMBL" id="SLUI01000006">
    <property type="protein sequence ID" value="TCL37198.1"/>
    <property type="molecule type" value="Genomic_DNA"/>
</dbReference>
<organism evidence="7 8">
    <name type="scientific">Anaerospora hongkongensis</name>
    <dbReference type="NCBI Taxonomy" id="244830"/>
    <lineage>
        <taxon>Bacteria</taxon>
        <taxon>Bacillati</taxon>
        <taxon>Bacillota</taxon>
        <taxon>Negativicutes</taxon>
        <taxon>Selenomonadales</taxon>
        <taxon>Sporomusaceae</taxon>
        <taxon>Anaerospora</taxon>
    </lineage>
</organism>
<feature type="domain" description="Glycosyl transferase family 28 C-terminal" evidence="5">
    <location>
        <begin position="213"/>
        <end position="333"/>
    </location>
</feature>
<accession>A0A4R1PX61</accession>
<dbReference type="InterPro" id="IPR050519">
    <property type="entry name" value="Glycosyltransf_28_UgtP"/>
</dbReference>
<keyword evidence="8" id="KW-1185">Reference proteome</keyword>
<evidence type="ECO:0000256" key="1">
    <source>
        <dbReference type="ARBA" id="ARBA00004370"/>
    </source>
</evidence>
<evidence type="ECO:0000256" key="4">
    <source>
        <dbReference type="ARBA" id="ARBA00022679"/>
    </source>
</evidence>
<evidence type="ECO:0000256" key="3">
    <source>
        <dbReference type="ARBA" id="ARBA00022676"/>
    </source>
</evidence>
<dbReference type="Gene3D" id="3.40.50.2000">
    <property type="entry name" value="Glycogen Phosphorylase B"/>
    <property type="match status" value="1"/>
</dbReference>
<dbReference type="GO" id="GO:0016758">
    <property type="term" value="F:hexosyltransferase activity"/>
    <property type="evidence" value="ECO:0007669"/>
    <property type="project" value="InterPro"/>
</dbReference>
<keyword evidence="4 7" id="KW-0808">Transferase</keyword>
<dbReference type="GO" id="GO:0009247">
    <property type="term" value="P:glycolipid biosynthetic process"/>
    <property type="evidence" value="ECO:0007669"/>
    <property type="project" value="InterPro"/>
</dbReference>
<keyword evidence="3" id="KW-0328">Glycosyltransferase</keyword>
<evidence type="ECO:0000259" key="5">
    <source>
        <dbReference type="Pfam" id="PF04101"/>
    </source>
</evidence>
<name>A0A4R1PX61_9FIRM</name>
<dbReference type="OrthoDB" id="9815663at2"/>